<dbReference type="InterPro" id="IPR023298">
    <property type="entry name" value="ATPase_P-typ_TM_dom_sf"/>
</dbReference>
<keyword evidence="7" id="KW-0460">Magnesium</keyword>
<keyword evidence="6 11" id="KW-0067">ATP-binding</keyword>
<dbReference type="PANTHER" id="PTHR43079">
    <property type="entry name" value="PROBABLE CADMIUM/ZINC-TRANSPORTING ATPASE HMA1"/>
    <property type="match status" value="1"/>
</dbReference>
<dbReference type="InterPro" id="IPR027256">
    <property type="entry name" value="P-typ_ATPase_IB"/>
</dbReference>
<keyword evidence="4 11" id="KW-0479">Metal-binding</keyword>
<feature type="region of interest" description="Disordered" evidence="12">
    <location>
        <begin position="17"/>
        <end position="43"/>
    </location>
</feature>
<feature type="region of interest" description="Disordered" evidence="12">
    <location>
        <begin position="869"/>
        <end position="897"/>
    </location>
</feature>
<feature type="transmembrane region" description="Helical" evidence="11">
    <location>
        <begin position="464"/>
        <end position="484"/>
    </location>
</feature>
<dbReference type="SUPFAM" id="SSF81660">
    <property type="entry name" value="Metal cation-transporting ATPase, ATP-binding domain N"/>
    <property type="match status" value="1"/>
</dbReference>
<protein>
    <recommendedName>
        <fullName evidence="13">P-type ATPase A domain-containing protein</fullName>
    </recommendedName>
</protein>
<evidence type="ECO:0000256" key="11">
    <source>
        <dbReference type="RuleBase" id="RU362081"/>
    </source>
</evidence>
<comment type="subcellular location">
    <subcellularLocation>
        <location evidence="1">Membrane</location>
        <topology evidence="1">Multi-pass membrane protein</topology>
    </subcellularLocation>
</comment>
<evidence type="ECO:0000256" key="7">
    <source>
        <dbReference type="ARBA" id="ARBA00022842"/>
    </source>
</evidence>
<dbReference type="EMBL" id="JANCYW010000006">
    <property type="protein sequence ID" value="KAK4535850.1"/>
    <property type="molecule type" value="Genomic_DNA"/>
</dbReference>
<dbReference type="SUPFAM" id="SSF81653">
    <property type="entry name" value="Calcium ATPase, transduction domain A"/>
    <property type="match status" value="1"/>
</dbReference>
<dbReference type="InterPro" id="IPR051949">
    <property type="entry name" value="Cation_Transport_ATPase"/>
</dbReference>
<evidence type="ECO:0000259" key="13">
    <source>
        <dbReference type="Pfam" id="PF00122"/>
    </source>
</evidence>
<evidence type="ECO:0000256" key="10">
    <source>
        <dbReference type="ARBA" id="ARBA00023136"/>
    </source>
</evidence>
<dbReference type="InterPro" id="IPR059000">
    <property type="entry name" value="ATPase_P-type_domA"/>
</dbReference>
<feature type="domain" description="P-type ATPase A" evidence="13">
    <location>
        <begin position="305"/>
        <end position="396"/>
    </location>
</feature>
<dbReference type="InterPro" id="IPR044492">
    <property type="entry name" value="P_typ_ATPase_HD_dom"/>
</dbReference>
<dbReference type="InterPro" id="IPR023214">
    <property type="entry name" value="HAD_sf"/>
</dbReference>
<reference evidence="14 15" key="1">
    <citation type="submission" date="2022-07" db="EMBL/GenBank/DDBJ databases">
        <title>Genome-wide signatures of adaptation to extreme environments.</title>
        <authorList>
            <person name="Cho C.H."/>
            <person name="Yoon H.S."/>
        </authorList>
    </citation>
    <scope>NUCLEOTIDE SEQUENCE [LARGE SCALE GENOMIC DNA]</scope>
    <source>
        <strain evidence="14 15">DBV 063 E5</strain>
    </source>
</reference>
<feature type="compositionally biased region" description="Basic and acidic residues" evidence="12">
    <location>
        <begin position="877"/>
        <end position="890"/>
    </location>
</feature>
<evidence type="ECO:0000256" key="8">
    <source>
        <dbReference type="ARBA" id="ARBA00022967"/>
    </source>
</evidence>
<organism evidence="14 15">
    <name type="scientific">Cyanidium caldarium</name>
    <name type="common">Red alga</name>
    <dbReference type="NCBI Taxonomy" id="2771"/>
    <lineage>
        <taxon>Eukaryota</taxon>
        <taxon>Rhodophyta</taxon>
        <taxon>Bangiophyceae</taxon>
        <taxon>Cyanidiales</taxon>
        <taxon>Cyanidiaceae</taxon>
        <taxon>Cyanidium</taxon>
    </lineage>
</organism>
<keyword evidence="9 11" id="KW-1133">Transmembrane helix</keyword>
<feature type="compositionally biased region" description="Basic residues" evidence="12">
    <location>
        <begin position="22"/>
        <end position="32"/>
    </location>
</feature>
<comment type="similarity">
    <text evidence="2 11">Belongs to the cation transport ATPase (P-type) (TC 3.A.3) family. Type IB subfamily.</text>
</comment>
<dbReference type="Proteomes" id="UP001301350">
    <property type="component" value="Unassembled WGS sequence"/>
</dbReference>
<evidence type="ECO:0000256" key="6">
    <source>
        <dbReference type="ARBA" id="ARBA00022840"/>
    </source>
</evidence>
<dbReference type="GO" id="GO:0046872">
    <property type="term" value="F:metal ion binding"/>
    <property type="evidence" value="ECO:0007669"/>
    <property type="project" value="UniProtKB-KW"/>
</dbReference>
<evidence type="ECO:0000313" key="15">
    <source>
        <dbReference type="Proteomes" id="UP001301350"/>
    </source>
</evidence>
<dbReference type="Pfam" id="PF00122">
    <property type="entry name" value="E1-E2_ATPase"/>
    <property type="match status" value="1"/>
</dbReference>
<feature type="transmembrane region" description="Helical" evidence="11">
    <location>
        <begin position="808"/>
        <end position="828"/>
    </location>
</feature>
<accession>A0AAV9IU85</accession>
<dbReference type="SFLD" id="SFLDS00003">
    <property type="entry name" value="Haloacid_Dehalogenase"/>
    <property type="match status" value="1"/>
</dbReference>
<keyword evidence="8" id="KW-1278">Translocase</keyword>
<feature type="transmembrane region" description="Helical" evidence="11">
    <location>
        <begin position="192"/>
        <end position="214"/>
    </location>
</feature>
<dbReference type="NCBIfam" id="TIGR01525">
    <property type="entry name" value="ATPase-IB_hvy"/>
    <property type="match status" value="1"/>
</dbReference>
<dbReference type="PRINTS" id="PR00119">
    <property type="entry name" value="CATATPASE"/>
</dbReference>
<evidence type="ECO:0000256" key="4">
    <source>
        <dbReference type="ARBA" id="ARBA00022723"/>
    </source>
</evidence>
<evidence type="ECO:0000256" key="9">
    <source>
        <dbReference type="ARBA" id="ARBA00022989"/>
    </source>
</evidence>
<evidence type="ECO:0000313" key="14">
    <source>
        <dbReference type="EMBL" id="KAK4535850.1"/>
    </source>
</evidence>
<dbReference type="GO" id="GO:0016020">
    <property type="term" value="C:membrane"/>
    <property type="evidence" value="ECO:0007669"/>
    <property type="project" value="UniProtKB-SubCell"/>
</dbReference>
<keyword evidence="3 11" id="KW-0812">Transmembrane</keyword>
<evidence type="ECO:0000256" key="2">
    <source>
        <dbReference type="ARBA" id="ARBA00006024"/>
    </source>
</evidence>
<sequence>MTRPAMTSSPVSRLAFAVASSGHRRPARRIPFRRAQGGWRPGKRPSVALVPGLFSEPGGLGVRWRRRAVKLQMESRSEHSTTSSASGSSDDEDTTSANDGHASPSMTSMGCCRAGATTSGTETAAAVPWERPPGIEGALHSVIEWRERLHWQLLSAALFTSAVAASLLLRLPIGQSVGNAASIRARHQAARVSLLALLWWKRLALAVSLTLSGLPAVLESALSFVRQPALSVDLLMTLAAVLMLAAGHTIEGSLLMVLFSLSRASESAIQARARRDLNALRDRVPERAWLLTSATDDAANDDGLLEETQARAVPVAQLQPGDCVLVKNGELNPCDARVERGDAYVSLEAITGESVPRRVTRGDAVSSGARVIDSSMVVRVERRADESTLARIARLVTEAQHNKPTLERWIDRFGRAYSVGVLVGAALIAALAAPLHNWDWQAQQWRPEAQRIGWAGQRGALDRALAFLVVASPCALVIGAPVAYTSALGALARRGVLVKGGARALEAAARCRRVAFDKTGTLTLGLLRLEDVRVVDAAGAPAAEEEGERGGHWRGDGRRRRLLAMAAALEVHATHPIAKAVVEAAAASTTTGAMYRAESVQVRAGQGVEGRLVPLAGGDITAHTGRVRFGRAEFAVELLDIHTSRQVSQRVQQVEREEAQRGRSTSVLCGEDGTVAVFALSDRLRPDARDCVDELHAAGYRVDMLTGDTRETAMAMARASGIGAESVWHGLTPDDKLRYVEQRADTLMMVGDGMNDAPALARARTGVSIGLHSATAASVSDVILMEDRESGIRRLAWLLRKSRDTQQLVYQNVAAALMLIVGTAVGAATGGLPLWMAVLLHEGGTLAVGLNGLRLLWDAPVWKKKAATERVAGWSAEDDRQTEERQRGQRDATSSVA</sequence>
<dbReference type="NCBIfam" id="TIGR01494">
    <property type="entry name" value="ATPase_P-type"/>
    <property type="match status" value="1"/>
</dbReference>
<evidence type="ECO:0000256" key="5">
    <source>
        <dbReference type="ARBA" id="ARBA00022741"/>
    </source>
</evidence>
<dbReference type="GO" id="GO:0005524">
    <property type="term" value="F:ATP binding"/>
    <property type="evidence" value="ECO:0007669"/>
    <property type="project" value="UniProtKB-UniRule"/>
</dbReference>
<dbReference type="Gene3D" id="3.40.50.1000">
    <property type="entry name" value="HAD superfamily/HAD-like"/>
    <property type="match status" value="1"/>
</dbReference>
<keyword evidence="10 11" id="KW-0472">Membrane</keyword>
<gene>
    <name evidence="14" type="ORF">CDCA_CDCA06G1875</name>
</gene>
<dbReference type="InterPro" id="IPR023299">
    <property type="entry name" value="ATPase_P-typ_cyto_dom_N"/>
</dbReference>
<comment type="caution">
    <text evidence="14">The sequence shown here is derived from an EMBL/GenBank/DDBJ whole genome shotgun (WGS) entry which is preliminary data.</text>
</comment>
<dbReference type="InterPro" id="IPR001757">
    <property type="entry name" value="P_typ_ATPase"/>
</dbReference>
<feature type="transmembrane region" description="Helical" evidence="11">
    <location>
        <begin position="416"/>
        <end position="435"/>
    </location>
</feature>
<dbReference type="PROSITE" id="PS00154">
    <property type="entry name" value="ATPASE_E1_E2"/>
    <property type="match status" value="1"/>
</dbReference>
<dbReference type="InterPro" id="IPR036412">
    <property type="entry name" value="HAD-like_sf"/>
</dbReference>
<dbReference type="Pfam" id="PF00702">
    <property type="entry name" value="Hydrolase"/>
    <property type="match status" value="1"/>
</dbReference>
<keyword evidence="5 11" id="KW-0547">Nucleotide-binding</keyword>
<dbReference type="SFLD" id="SFLDF00027">
    <property type="entry name" value="p-type_atpase"/>
    <property type="match status" value="1"/>
</dbReference>
<dbReference type="InterPro" id="IPR008250">
    <property type="entry name" value="ATPase_P-typ_transduc_dom_A_sf"/>
</dbReference>
<keyword evidence="15" id="KW-1185">Reference proteome</keyword>
<dbReference type="Gene3D" id="3.40.1110.10">
    <property type="entry name" value="Calcium-transporting ATPase, cytoplasmic domain N"/>
    <property type="match status" value="1"/>
</dbReference>
<feature type="transmembrane region" description="Helical" evidence="11">
    <location>
        <begin position="834"/>
        <end position="857"/>
    </location>
</feature>
<dbReference type="SUPFAM" id="SSF56784">
    <property type="entry name" value="HAD-like"/>
    <property type="match status" value="1"/>
</dbReference>
<dbReference type="Gene3D" id="2.70.150.10">
    <property type="entry name" value="Calcium-transporting ATPase, cytoplasmic transduction domain A"/>
    <property type="match status" value="1"/>
</dbReference>
<dbReference type="GO" id="GO:0016887">
    <property type="term" value="F:ATP hydrolysis activity"/>
    <property type="evidence" value="ECO:0007669"/>
    <property type="project" value="InterPro"/>
</dbReference>
<proteinExistence type="inferred from homology"/>
<dbReference type="SFLD" id="SFLDG00002">
    <property type="entry name" value="C1.7:_P-type_atpase_like"/>
    <property type="match status" value="1"/>
</dbReference>
<evidence type="ECO:0000256" key="12">
    <source>
        <dbReference type="SAM" id="MobiDB-lite"/>
    </source>
</evidence>
<dbReference type="AlphaFoldDB" id="A0AAV9IU85"/>
<feature type="region of interest" description="Disordered" evidence="12">
    <location>
        <begin position="71"/>
        <end position="117"/>
    </location>
</feature>
<dbReference type="PANTHER" id="PTHR43079:SF1">
    <property type="entry name" value="CADMIUM_ZINC-TRANSPORTING ATPASE HMA1, CHLOROPLASTIC-RELATED"/>
    <property type="match status" value="1"/>
</dbReference>
<dbReference type="InterPro" id="IPR018303">
    <property type="entry name" value="ATPase_P-typ_P_site"/>
</dbReference>
<evidence type="ECO:0000256" key="3">
    <source>
        <dbReference type="ARBA" id="ARBA00022692"/>
    </source>
</evidence>
<dbReference type="SUPFAM" id="SSF81665">
    <property type="entry name" value="Calcium ATPase, transmembrane domain M"/>
    <property type="match status" value="1"/>
</dbReference>
<dbReference type="GO" id="GO:0019829">
    <property type="term" value="F:ATPase-coupled monoatomic cation transmembrane transporter activity"/>
    <property type="evidence" value="ECO:0007669"/>
    <property type="project" value="InterPro"/>
</dbReference>
<name>A0AAV9IU85_CYACA</name>
<evidence type="ECO:0000256" key="1">
    <source>
        <dbReference type="ARBA" id="ARBA00004141"/>
    </source>
</evidence>
<feature type="transmembrane region" description="Helical" evidence="11">
    <location>
        <begin position="234"/>
        <end position="259"/>
    </location>
</feature>